<keyword evidence="10" id="KW-1185">Reference proteome</keyword>
<dbReference type="InterPro" id="IPR039426">
    <property type="entry name" value="TonB-dep_rcpt-like"/>
</dbReference>
<keyword evidence="6 7" id="KW-0998">Cell outer membrane</keyword>
<dbReference type="NCBIfam" id="TIGR04057">
    <property type="entry name" value="SusC_RagA_signa"/>
    <property type="match status" value="1"/>
</dbReference>
<dbReference type="Gene3D" id="2.60.40.1120">
    <property type="entry name" value="Carboxypeptidase-like, regulatory domain"/>
    <property type="match status" value="1"/>
</dbReference>
<dbReference type="SUPFAM" id="SSF49464">
    <property type="entry name" value="Carboxypeptidase regulatory domain-like"/>
    <property type="match status" value="1"/>
</dbReference>
<dbReference type="Proteomes" id="UP000192610">
    <property type="component" value="Unassembled WGS sequence"/>
</dbReference>
<dbReference type="Pfam" id="PF13715">
    <property type="entry name" value="CarbopepD_reg_2"/>
    <property type="match status" value="1"/>
</dbReference>
<comment type="similarity">
    <text evidence="7">Belongs to the TonB-dependent receptor family.</text>
</comment>
<evidence type="ECO:0000313" key="10">
    <source>
        <dbReference type="Proteomes" id="UP000192610"/>
    </source>
</evidence>
<dbReference type="InterPro" id="IPR023997">
    <property type="entry name" value="TonB-dep_OMP_SusC/RagA_CS"/>
</dbReference>
<dbReference type="RefSeq" id="WP_165758811.1">
    <property type="nucleotide sequence ID" value="NZ_FOCZ01000011.1"/>
</dbReference>
<sequence>MQIIVCKLVHLLFALGNSATKPKPGAVAGTSKMLRHAGRIMKLTAILLLGACLQAAAAGYGQKITLSEKDVPIEKVLKKIQQQTDYKFLYTSQLLEGAAKVTVIVKDAPVEKVLDLILKDRKLDWEVNEKTVIIRPRKEVTVKQHSPSFIKDPIDEVRGVITDESGMPAQNVNVVVKGTSKGTTTNLRGEFLLRQVPENAILQITSIGFDRQEIVVKNNEFLSVKLKIAVGNLDEAQVIAYGTTSRRFSTGNVGTVKAADIEKQPVNNPLLALQGRVTGIEVNQLNGLPGGAVKVRIQGQNSIRNGLDPLIVIDGVPFFSQLTNSGLEGIVQQGSPLNYLNPSDIESIDILKDADATAIYGSRAANGAILITTKKGKAGHSKFNMNLQQGWANVTRKANLLNLRQYLDMRYEALNNDGIDLDGQSTTDRNYYDLKVWDTTRSTDWQKELISNTAHYSNITAGVSGGTNTVQYLINGTYKRQTTVFPGSFDDKSGGLHFNFNGLSINQKFSIGLTGSYFYDQNHLPNTDFTSQIFLAPNAPALYNADGTLNWEPDAAGKSTWSNPLANLQYEYNNTTRNLVSNLRIAYKILPSLQVSSGLGYTNQQSDLTNLTPLGTYKPEDRIYYERHTDFANRNMNSFIIEPQISYSRKTGKNNFNGLLGATWSRNTSDVLSFGADGFSNDQLMKSPAAAKTVSIYNSSAFVMSKYTAMFGRLTYNWDEKYLINLTARRDGSSRFGDKNKFHNFWSVGLGWIFSQDDFVDKYVPFLSYGKLRASYGTTGNDQIADYSYLSLYYNSNTPIPYQDGTGLAVGLFPPNPYLQWELTHKLQAGLDLGFFNDRIILNATYARNRSSNQLIQYAVPSVTGFTSMLQNFPATIQNTSWEFMLSTVNLKNKNLQWTSTVNLTIPKNKLISFPNIESTSYASGNLGVIVGQPLGVVKVLRYVGVDNSNGLYLVQDKNGNTTSNPNYVEDRTALATPITKYYGGLLNSVSYKGFQLDFLIQLVRQISGRDLYYYGYWTPGGFIPNGSNQPHTILERWQKAGDNKPIARYTTGYDVALWPAISDVWYNTDASYIRLKNVSLSWQIPAKWLKKTTKQGSGQSARIYFSGQNLATITNYTGLDPETRSALNLPPLQLWTIGLNLEL</sequence>
<evidence type="ECO:0000256" key="3">
    <source>
        <dbReference type="ARBA" id="ARBA00022452"/>
    </source>
</evidence>
<dbReference type="Gene3D" id="2.170.130.10">
    <property type="entry name" value="TonB-dependent receptor, plug domain"/>
    <property type="match status" value="1"/>
</dbReference>
<dbReference type="NCBIfam" id="TIGR04056">
    <property type="entry name" value="OMP_RagA_SusC"/>
    <property type="match status" value="1"/>
</dbReference>
<dbReference type="Gene3D" id="2.40.170.20">
    <property type="entry name" value="TonB-dependent receptor, beta-barrel domain"/>
    <property type="match status" value="1"/>
</dbReference>
<name>A0A1V9F7Z6_9BACT</name>
<evidence type="ECO:0000256" key="6">
    <source>
        <dbReference type="ARBA" id="ARBA00023237"/>
    </source>
</evidence>
<keyword evidence="4 7" id="KW-0812">Transmembrane</keyword>
<evidence type="ECO:0000256" key="4">
    <source>
        <dbReference type="ARBA" id="ARBA00022692"/>
    </source>
</evidence>
<keyword evidence="5 7" id="KW-0472">Membrane</keyword>
<dbReference type="SMART" id="SM00965">
    <property type="entry name" value="STN"/>
    <property type="match status" value="1"/>
</dbReference>
<evidence type="ECO:0000259" key="8">
    <source>
        <dbReference type="SMART" id="SM00965"/>
    </source>
</evidence>
<dbReference type="InterPro" id="IPR023996">
    <property type="entry name" value="TonB-dep_OMP_SusC/RagA"/>
</dbReference>
<evidence type="ECO:0000313" key="9">
    <source>
        <dbReference type="EMBL" id="OQP54336.1"/>
    </source>
</evidence>
<keyword evidence="3 7" id="KW-1134">Transmembrane beta strand</keyword>
<dbReference type="InterPro" id="IPR011662">
    <property type="entry name" value="Secretin/TonB_short_N"/>
</dbReference>
<evidence type="ECO:0000256" key="2">
    <source>
        <dbReference type="ARBA" id="ARBA00022448"/>
    </source>
</evidence>
<dbReference type="GO" id="GO:0009279">
    <property type="term" value="C:cell outer membrane"/>
    <property type="evidence" value="ECO:0007669"/>
    <property type="project" value="UniProtKB-SubCell"/>
</dbReference>
<keyword evidence="2 7" id="KW-0813">Transport</keyword>
<organism evidence="9 10">
    <name type="scientific">Niastella yeongjuensis</name>
    <dbReference type="NCBI Taxonomy" id="354355"/>
    <lineage>
        <taxon>Bacteria</taxon>
        <taxon>Pseudomonadati</taxon>
        <taxon>Bacteroidota</taxon>
        <taxon>Chitinophagia</taxon>
        <taxon>Chitinophagales</taxon>
        <taxon>Chitinophagaceae</taxon>
        <taxon>Niastella</taxon>
    </lineage>
</organism>
<comment type="subcellular location">
    <subcellularLocation>
        <location evidence="1 7">Cell outer membrane</location>
        <topology evidence="1 7">Multi-pass membrane protein</topology>
    </subcellularLocation>
</comment>
<feature type="domain" description="Secretin/TonB short N-terminal" evidence="8">
    <location>
        <begin position="86"/>
        <end position="137"/>
    </location>
</feature>
<gene>
    <name evidence="9" type="ORF">A4H97_22905</name>
</gene>
<accession>A0A1V9F7Z6</accession>
<proteinExistence type="inferred from homology"/>
<evidence type="ECO:0000256" key="5">
    <source>
        <dbReference type="ARBA" id="ARBA00023136"/>
    </source>
</evidence>
<dbReference type="STRING" id="354355.SAMN05660816_05128"/>
<dbReference type="InterPro" id="IPR036942">
    <property type="entry name" value="Beta-barrel_TonB_sf"/>
</dbReference>
<reference evidence="10" key="1">
    <citation type="submission" date="2016-04" db="EMBL/GenBank/DDBJ databases">
        <authorList>
            <person name="Chen L."/>
            <person name="Zhuang W."/>
            <person name="Wang G."/>
        </authorList>
    </citation>
    <scope>NUCLEOTIDE SEQUENCE [LARGE SCALE GENOMIC DNA]</scope>
    <source>
        <strain evidence="10">17621</strain>
    </source>
</reference>
<evidence type="ECO:0000256" key="1">
    <source>
        <dbReference type="ARBA" id="ARBA00004571"/>
    </source>
</evidence>
<dbReference type="EMBL" id="LVXG01000004">
    <property type="protein sequence ID" value="OQP54336.1"/>
    <property type="molecule type" value="Genomic_DNA"/>
</dbReference>
<dbReference type="InterPro" id="IPR012910">
    <property type="entry name" value="Plug_dom"/>
</dbReference>
<dbReference type="InterPro" id="IPR037066">
    <property type="entry name" value="Plug_dom_sf"/>
</dbReference>
<dbReference type="Pfam" id="PF07715">
    <property type="entry name" value="Plug"/>
    <property type="match status" value="1"/>
</dbReference>
<dbReference type="Pfam" id="PF07660">
    <property type="entry name" value="STN"/>
    <property type="match status" value="1"/>
</dbReference>
<dbReference type="AlphaFoldDB" id="A0A1V9F7Z6"/>
<dbReference type="PROSITE" id="PS52016">
    <property type="entry name" value="TONB_DEPENDENT_REC_3"/>
    <property type="match status" value="1"/>
</dbReference>
<protein>
    <recommendedName>
        <fullName evidence="8">Secretin/TonB short N-terminal domain-containing protein</fullName>
    </recommendedName>
</protein>
<comment type="caution">
    <text evidence="9">The sequence shown here is derived from an EMBL/GenBank/DDBJ whole genome shotgun (WGS) entry which is preliminary data.</text>
</comment>
<evidence type="ECO:0000256" key="7">
    <source>
        <dbReference type="PROSITE-ProRule" id="PRU01360"/>
    </source>
</evidence>
<dbReference type="SUPFAM" id="SSF56935">
    <property type="entry name" value="Porins"/>
    <property type="match status" value="1"/>
</dbReference>
<dbReference type="InterPro" id="IPR008969">
    <property type="entry name" value="CarboxyPept-like_regulatory"/>
</dbReference>